<feature type="transmembrane region" description="Helical" evidence="7">
    <location>
        <begin position="6"/>
        <end position="25"/>
    </location>
</feature>
<dbReference type="AlphaFoldDB" id="A0A0M3HVJ9"/>
<keyword evidence="5 7" id="KW-1133">Transmembrane helix</keyword>
<feature type="transmembrane region" description="Helical" evidence="7">
    <location>
        <begin position="62"/>
        <end position="85"/>
    </location>
</feature>
<sequence length="310" mass="34086">MTAFAGIAYLLIAFSPALAIFHKVIASDPLRIILFVLGAFFWLLSLLFSALIWYAAVPLRNTLVFAVCISIALQELARLVHFILLKKAQKGLSKMAANGMHISGVHTLHHARHMLAVVCGLGMGVMAALFLIINVIADFWGNGTVGLPATIPEVADRFDVKLFAKDEKFPLTYSLSACILTLCHMCWTILFWDGCHKKKHTNTWWISIAFVVASHYAVSALSFWNRNGTTAQTIVLCAQLGILLVNAIYSCCVVGITWAMAKQMPLAAAKHLYALITCKEGCRRNVRPTDVNSDARRITSTNGEPHTVNT</sequence>
<evidence type="ECO:0000313" key="8">
    <source>
        <dbReference type="Proteomes" id="UP000036681"/>
    </source>
</evidence>
<reference evidence="9" key="1">
    <citation type="submission" date="2017-02" db="UniProtKB">
        <authorList>
            <consortium name="WormBaseParasite"/>
        </authorList>
    </citation>
    <scope>IDENTIFICATION</scope>
</reference>
<keyword evidence="3 7" id="KW-0812">Transmembrane</keyword>
<evidence type="ECO:0000256" key="7">
    <source>
        <dbReference type="SAM" id="Phobius"/>
    </source>
</evidence>
<dbReference type="InterPro" id="IPR009294">
    <property type="entry name" value="Aph-1"/>
</dbReference>
<proteinExistence type="inferred from homology"/>
<evidence type="ECO:0000256" key="2">
    <source>
        <dbReference type="ARBA" id="ARBA00005577"/>
    </source>
</evidence>
<dbReference type="WBParaSite" id="ALUE_0000699701-mRNA-1">
    <property type="protein sequence ID" value="ALUE_0000699701-mRNA-1"/>
    <property type="gene ID" value="ALUE_0000699701"/>
</dbReference>
<feature type="transmembrane region" description="Helical" evidence="7">
    <location>
        <begin position="115"/>
        <end position="137"/>
    </location>
</feature>
<organism evidence="8 9">
    <name type="scientific">Ascaris lumbricoides</name>
    <name type="common">Giant roundworm</name>
    <dbReference type="NCBI Taxonomy" id="6252"/>
    <lineage>
        <taxon>Eukaryota</taxon>
        <taxon>Metazoa</taxon>
        <taxon>Ecdysozoa</taxon>
        <taxon>Nematoda</taxon>
        <taxon>Chromadorea</taxon>
        <taxon>Rhabditida</taxon>
        <taxon>Spirurina</taxon>
        <taxon>Ascaridomorpha</taxon>
        <taxon>Ascaridoidea</taxon>
        <taxon>Ascarididae</taxon>
        <taxon>Ascaris</taxon>
    </lineage>
</organism>
<comment type="subcellular location">
    <subcellularLocation>
        <location evidence="1">Membrane</location>
        <topology evidence="1">Multi-pass membrane protein</topology>
    </subcellularLocation>
</comment>
<feature type="transmembrane region" description="Helical" evidence="7">
    <location>
        <begin position="171"/>
        <end position="192"/>
    </location>
</feature>
<feature type="transmembrane region" description="Helical" evidence="7">
    <location>
        <begin position="230"/>
        <end position="261"/>
    </location>
</feature>
<dbReference type="GO" id="GO:0016485">
    <property type="term" value="P:protein processing"/>
    <property type="evidence" value="ECO:0007669"/>
    <property type="project" value="InterPro"/>
</dbReference>
<evidence type="ECO:0000256" key="5">
    <source>
        <dbReference type="ARBA" id="ARBA00022989"/>
    </source>
</evidence>
<keyword evidence="4" id="KW-0914">Notch signaling pathway</keyword>
<dbReference type="Pfam" id="PF06105">
    <property type="entry name" value="Aph-1"/>
    <property type="match status" value="1"/>
</dbReference>
<evidence type="ECO:0000256" key="4">
    <source>
        <dbReference type="ARBA" id="ARBA00022976"/>
    </source>
</evidence>
<dbReference type="PANTHER" id="PTHR12889">
    <property type="entry name" value="GAMMA-SECRETASE SUBUNIT APH-1"/>
    <property type="match status" value="1"/>
</dbReference>
<name>A0A0M3HVJ9_ASCLU</name>
<feature type="transmembrane region" description="Helical" evidence="7">
    <location>
        <begin position="204"/>
        <end position="224"/>
    </location>
</feature>
<feature type="transmembrane region" description="Helical" evidence="7">
    <location>
        <begin position="32"/>
        <end position="56"/>
    </location>
</feature>
<comment type="similarity">
    <text evidence="2">Belongs to the APH-1 family.</text>
</comment>
<evidence type="ECO:0000256" key="1">
    <source>
        <dbReference type="ARBA" id="ARBA00004141"/>
    </source>
</evidence>
<dbReference type="Proteomes" id="UP000036681">
    <property type="component" value="Unplaced"/>
</dbReference>
<dbReference type="GO" id="GO:0016020">
    <property type="term" value="C:membrane"/>
    <property type="evidence" value="ECO:0007669"/>
    <property type="project" value="UniProtKB-SubCell"/>
</dbReference>
<evidence type="ECO:0000313" key="9">
    <source>
        <dbReference type="WBParaSite" id="ALUE_0000699701-mRNA-1"/>
    </source>
</evidence>
<accession>A0A0M3HVJ9</accession>
<protein>
    <submittedName>
        <fullName evidence="9">Gamma-secretase subunit Aph-1</fullName>
    </submittedName>
</protein>
<keyword evidence="6 7" id="KW-0472">Membrane</keyword>
<dbReference type="GO" id="GO:0007219">
    <property type="term" value="P:Notch signaling pathway"/>
    <property type="evidence" value="ECO:0007669"/>
    <property type="project" value="UniProtKB-KW"/>
</dbReference>
<evidence type="ECO:0000256" key="6">
    <source>
        <dbReference type="ARBA" id="ARBA00023136"/>
    </source>
</evidence>
<keyword evidence="8" id="KW-1185">Reference proteome</keyword>
<evidence type="ECO:0000256" key="3">
    <source>
        <dbReference type="ARBA" id="ARBA00022692"/>
    </source>
</evidence>